<sequence>MHHPHTEDYARLMAAAQLRAHRLRREAIQAFWDEVARRLRGAWRTLARG</sequence>
<evidence type="ECO:0000313" key="1">
    <source>
        <dbReference type="EMBL" id="MBE7368625.1"/>
    </source>
</evidence>
<evidence type="ECO:0000313" key="2">
    <source>
        <dbReference type="Proteomes" id="UP000806285"/>
    </source>
</evidence>
<keyword evidence="2" id="KW-1185">Reference proteome</keyword>
<dbReference type="EMBL" id="JADDIV010000004">
    <property type="protein sequence ID" value="MBE7368625.1"/>
    <property type="molecule type" value="Genomic_DNA"/>
</dbReference>
<accession>A0ABR9S538</accession>
<name>A0ABR9S538_9BURK</name>
<gene>
    <name evidence="1" type="ORF">IM787_13780</name>
</gene>
<reference evidence="1 2" key="1">
    <citation type="submission" date="2020-10" db="EMBL/GenBank/DDBJ databases">
        <title>Ramlibacter sp. HM2 16S ribosomal RNA gene Genome sequencing and assembly.</title>
        <authorList>
            <person name="Kang M."/>
        </authorList>
    </citation>
    <scope>NUCLEOTIDE SEQUENCE [LARGE SCALE GENOMIC DNA]</scope>
    <source>
        <strain evidence="1 2">HM2</strain>
    </source>
</reference>
<comment type="caution">
    <text evidence="1">The sequence shown here is derived from an EMBL/GenBank/DDBJ whole genome shotgun (WGS) entry which is preliminary data.</text>
</comment>
<proteinExistence type="predicted"/>
<organism evidence="1 2">
    <name type="scientific">Ramlibacter pallidus</name>
    <dbReference type="NCBI Taxonomy" id="2780087"/>
    <lineage>
        <taxon>Bacteria</taxon>
        <taxon>Pseudomonadati</taxon>
        <taxon>Pseudomonadota</taxon>
        <taxon>Betaproteobacteria</taxon>
        <taxon>Burkholderiales</taxon>
        <taxon>Comamonadaceae</taxon>
        <taxon>Ramlibacter</taxon>
    </lineage>
</organism>
<dbReference type="Proteomes" id="UP000806285">
    <property type="component" value="Unassembled WGS sequence"/>
</dbReference>
<dbReference type="RefSeq" id="WP_193677261.1">
    <property type="nucleotide sequence ID" value="NZ_JADDIV010000004.1"/>
</dbReference>
<protein>
    <submittedName>
        <fullName evidence="1">Uncharacterized protein</fullName>
    </submittedName>
</protein>